<reference evidence="3 4" key="1">
    <citation type="journal article" date="2015" name="Genome Biol. Evol.">
        <title>Comparative Genomics of a Bacterivorous Green Alga Reveals Evolutionary Causalities and Consequences of Phago-Mixotrophic Mode of Nutrition.</title>
        <authorList>
            <person name="Burns J.A."/>
            <person name="Paasch A."/>
            <person name="Narechania A."/>
            <person name="Kim E."/>
        </authorList>
    </citation>
    <scope>NUCLEOTIDE SEQUENCE [LARGE SCALE GENOMIC DNA]</scope>
    <source>
        <strain evidence="3 4">PLY_AMNH</strain>
    </source>
</reference>
<dbReference type="SUPFAM" id="SSF49879">
    <property type="entry name" value="SMAD/FHA domain"/>
    <property type="match status" value="1"/>
</dbReference>
<dbReference type="InterPro" id="IPR008984">
    <property type="entry name" value="SMAD_FHA_dom_sf"/>
</dbReference>
<protein>
    <recommendedName>
        <fullName evidence="2">FHA domain-containing protein</fullName>
    </recommendedName>
</protein>
<feature type="region of interest" description="Disordered" evidence="1">
    <location>
        <begin position="231"/>
        <end position="288"/>
    </location>
</feature>
<feature type="compositionally biased region" description="Acidic residues" evidence="1">
    <location>
        <begin position="342"/>
        <end position="352"/>
    </location>
</feature>
<feature type="region of interest" description="Disordered" evidence="1">
    <location>
        <begin position="305"/>
        <end position="460"/>
    </location>
</feature>
<dbReference type="Pfam" id="PF00498">
    <property type="entry name" value="FHA"/>
    <property type="match status" value="1"/>
</dbReference>
<dbReference type="SMART" id="SM00240">
    <property type="entry name" value="FHA"/>
    <property type="match status" value="1"/>
</dbReference>
<feature type="compositionally biased region" description="Basic and acidic residues" evidence="1">
    <location>
        <begin position="318"/>
        <end position="327"/>
    </location>
</feature>
<name>A0AAE0BH33_9CHLO</name>
<dbReference type="Proteomes" id="UP001190700">
    <property type="component" value="Unassembled WGS sequence"/>
</dbReference>
<evidence type="ECO:0000313" key="4">
    <source>
        <dbReference type="Proteomes" id="UP001190700"/>
    </source>
</evidence>
<evidence type="ECO:0000259" key="2">
    <source>
        <dbReference type="PROSITE" id="PS50006"/>
    </source>
</evidence>
<feature type="compositionally biased region" description="Basic and acidic residues" evidence="1">
    <location>
        <begin position="385"/>
        <end position="395"/>
    </location>
</feature>
<dbReference type="AlphaFoldDB" id="A0AAE0BH33"/>
<accession>A0AAE0BH33</accession>
<feature type="compositionally biased region" description="Acidic residues" evidence="1">
    <location>
        <begin position="373"/>
        <end position="384"/>
    </location>
</feature>
<feature type="compositionally biased region" description="Acidic residues" evidence="1">
    <location>
        <begin position="271"/>
        <end position="282"/>
    </location>
</feature>
<feature type="compositionally biased region" description="Polar residues" evidence="1">
    <location>
        <begin position="439"/>
        <end position="453"/>
    </location>
</feature>
<dbReference type="InterPro" id="IPR000253">
    <property type="entry name" value="FHA_dom"/>
</dbReference>
<feature type="compositionally biased region" description="Basic and acidic residues" evidence="1">
    <location>
        <begin position="241"/>
        <end position="253"/>
    </location>
</feature>
<dbReference type="CDD" id="cd00060">
    <property type="entry name" value="FHA"/>
    <property type="match status" value="1"/>
</dbReference>
<evidence type="ECO:0000256" key="1">
    <source>
        <dbReference type="SAM" id="MobiDB-lite"/>
    </source>
</evidence>
<comment type="caution">
    <text evidence="3">The sequence shown here is derived from an EMBL/GenBank/DDBJ whole genome shotgun (WGS) entry which is preliminary data.</text>
</comment>
<organism evidence="3 4">
    <name type="scientific">Cymbomonas tetramitiformis</name>
    <dbReference type="NCBI Taxonomy" id="36881"/>
    <lineage>
        <taxon>Eukaryota</taxon>
        <taxon>Viridiplantae</taxon>
        <taxon>Chlorophyta</taxon>
        <taxon>Pyramimonadophyceae</taxon>
        <taxon>Pyramimonadales</taxon>
        <taxon>Pyramimonadaceae</taxon>
        <taxon>Cymbomonas</taxon>
    </lineage>
</organism>
<gene>
    <name evidence="3" type="ORF">CYMTET_54076</name>
</gene>
<dbReference type="PROSITE" id="PS50006">
    <property type="entry name" value="FHA_DOMAIN"/>
    <property type="match status" value="1"/>
</dbReference>
<dbReference type="Gene3D" id="2.60.200.20">
    <property type="match status" value="1"/>
</dbReference>
<proteinExistence type="predicted"/>
<feature type="domain" description="FHA" evidence="2">
    <location>
        <begin position="111"/>
        <end position="165"/>
    </location>
</feature>
<keyword evidence="4" id="KW-1185">Reference proteome</keyword>
<dbReference type="EMBL" id="LGRX02035226">
    <property type="protein sequence ID" value="KAK3235743.1"/>
    <property type="molecule type" value="Genomic_DNA"/>
</dbReference>
<feature type="compositionally biased region" description="Acidic residues" evidence="1">
    <location>
        <begin position="306"/>
        <end position="317"/>
    </location>
</feature>
<evidence type="ECO:0000313" key="3">
    <source>
        <dbReference type="EMBL" id="KAK3235743.1"/>
    </source>
</evidence>
<sequence>MLELDMTHPYRELRGREAFKRSFPFLLDIVLGGSFQTMAHFVPFTSNADPGASGTFTPFTGDSASPESTTLQWVLVRTKLDASDPATDYDLLPLTAEATWIGREPLVQGSGFLGLAGSGTKATCVVDVDTVSREHARMDQGSHHSYYTITDLGTSNGTFVNRGRLRPFFPKKVYPGDVVVLGDERATFRIKLRRDTPAVVSDGSEYVEVEEHRPWYRVWGRGKEPINDVAEAGNAQAPETTDSRALARSEEGIGGKPWSALWKAGTQQADSTEDGDTEDNTTEDGKRRLLEVGQLSWAFWKWKSNEEEDSADEGGDESDAKRREQQKDQTVSQSPKQKMDEESGSDMQDTDALESGAQVGQSSWAFWKWKSNEEEDSADEGGDESDTKRCERQKDQTVSQSPKQKMDEESGSDTQDEGGLLMRIMSRSWWGSSKKEMKTVSNYPNKYRNQNRSSTDEDSA</sequence>